<protein>
    <recommendedName>
        <fullName evidence="4">MARVEL domain-containing protein</fullName>
    </recommendedName>
</protein>
<dbReference type="Proteomes" id="UP001197093">
    <property type="component" value="Unassembled WGS sequence"/>
</dbReference>
<keyword evidence="1" id="KW-0812">Transmembrane</keyword>
<keyword evidence="1" id="KW-0472">Membrane</keyword>
<gene>
    <name evidence="2" type="ORF">NEMBOFW57_008565</name>
</gene>
<evidence type="ECO:0000313" key="2">
    <source>
        <dbReference type="EMBL" id="KAG7286258.1"/>
    </source>
</evidence>
<sequence>MSLEAAKPPPPHISPVGMWASKLGLRIIQFALAVAIIGCVGSISSTGIWSLPTLIVIMPQAAVSAIWSLAEGISILVRGGRRGIHPGANVALDLLLWLGLAGGTVGLWLLGIATMVVRSSLGGGWGFDWSDYDSYTGGGDISGKLSSVAGMGQALIGLGATLTILHFATFVIACVETNKRNRSKRQPQVVYVNGGSQYPPQYGQPVQGVAYAPAQPEQVYHHAGIKA</sequence>
<name>A0AAD4ERJ6_9PEZI</name>
<reference evidence="2" key="1">
    <citation type="submission" date="2023-02" db="EMBL/GenBank/DDBJ databases">
        <authorList>
            <person name="Palmer J.M."/>
        </authorList>
    </citation>
    <scope>NUCLEOTIDE SEQUENCE</scope>
    <source>
        <strain evidence="2">FW57</strain>
    </source>
</reference>
<comment type="caution">
    <text evidence="2">The sequence shown here is derived from an EMBL/GenBank/DDBJ whole genome shotgun (WGS) entry which is preliminary data.</text>
</comment>
<evidence type="ECO:0000256" key="1">
    <source>
        <dbReference type="SAM" id="Phobius"/>
    </source>
</evidence>
<evidence type="ECO:0008006" key="4">
    <source>
        <dbReference type="Google" id="ProtNLM"/>
    </source>
</evidence>
<organism evidence="2 3">
    <name type="scientific">Staphylotrichum longicolle</name>
    <dbReference type="NCBI Taxonomy" id="669026"/>
    <lineage>
        <taxon>Eukaryota</taxon>
        <taxon>Fungi</taxon>
        <taxon>Dikarya</taxon>
        <taxon>Ascomycota</taxon>
        <taxon>Pezizomycotina</taxon>
        <taxon>Sordariomycetes</taxon>
        <taxon>Sordariomycetidae</taxon>
        <taxon>Sordariales</taxon>
        <taxon>Chaetomiaceae</taxon>
        <taxon>Staphylotrichum</taxon>
    </lineage>
</organism>
<proteinExistence type="predicted"/>
<dbReference type="EMBL" id="JAHCVI010000004">
    <property type="protein sequence ID" value="KAG7286258.1"/>
    <property type="molecule type" value="Genomic_DNA"/>
</dbReference>
<evidence type="ECO:0000313" key="3">
    <source>
        <dbReference type="Proteomes" id="UP001197093"/>
    </source>
</evidence>
<keyword evidence="3" id="KW-1185">Reference proteome</keyword>
<feature type="transmembrane region" description="Helical" evidence="1">
    <location>
        <begin position="91"/>
        <end position="117"/>
    </location>
</feature>
<feature type="transmembrane region" description="Helical" evidence="1">
    <location>
        <begin position="154"/>
        <end position="175"/>
    </location>
</feature>
<dbReference type="AlphaFoldDB" id="A0AAD4ERJ6"/>
<accession>A0AAD4ERJ6</accession>
<feature type="transmembrane region" description="Helical" evidence="1">
    <location>
        <begin position="23"/>
        <end position="43"/>
    </location>
</feature>
<feature type="transmembrane region" description="Helical" evidence="1">
    <location>
        <begin position="49"/>
        <end position="70"/>
    </location>
</feature>
<keyword evidence="1" id="KW-1133">Transmembrane helix</keyword>